<name>A0ABW2IWH9_9GAMM</name>
<reference evidence="4" key="1">
    <citation type="journal article" date="2019" name="Int. J. Syst. Evol. Microbiol.">
        <title>The Global Catalogue of Microorganisms (GCM) 10K type strain sequencing project: providing services to taxonomists for standard genome sequencing and annotation.</title>
        <authorList>
            <consortium name="The Broad Institute Genomics Platform"/>
            <consortium name="The Broad Institute Genome Sequencing Center for Infectious Disease"/>
            <person name="Wu L."/>
            <person name="Ma J."/>
        </authorList>
    </citation>
    <scope>NUCLEOTIDE SEQUENCE [LARGE SCALE GENOMIC DNA]</scope>
    <source>
        <strain evidence="4">CCUG 60559</strain>
    </source>
</reference>
<dbReference type="InterPro" id="IPR029052">
    <property type="entry name" value="Metallo-depent_PP-like"/>
</dbReference>
<comment type="similarity">
    <text evidence="1">Belongs to the CapA family.</text>
</comment>
<keyword evidence="4" id="KW-1185">Reference proteome</keyword>
<evidence type="ECO:0000313" key="4">
    <source>
        <dbReference type="Proteomes" id="UP001596506"/>
    </source>
</evidence>
<dbReference type="SMART" id="SM00854">
    <property type="entry name" value="PGA_cap"/>
    <property type="match status" value="1"/>
</dbReference>
<dbReference type="Pfam" id="PF09587">
    <property type="entry name" value="PGA_cap"/>
    <property type="match status" value="1"/>
</dbReference>
<dbReference type="InterPro" id="IPR052169">
    <property type="entry name" value="CW_Biosynth-Accessory"/>
</dbReference>
<accession>A0ABW2IWH9</accession>
<dbReference type="SUPFAM" id="SSF56300">
    <property type="entry name" value="Metallo-dependent phosphatases"/>
    <property type="match status" value="1"/>
</dbReference>
<dbReference type="InterPro" id="IPR019079">
    <property type="entry name" value="Capsule_synth_CapA"/>
</dbReference>
<sequence length="364" mass="40956">MDQITKQELRISAVGDISMGDHPVCAGHGMRAAFERKKDDILKQVKPYLETGDITLGNLETVVSDAGLNPRWLPSYEMRGDPASLKYLKNSGIDLLGVANNHAMQHGLVAFQDSLVHLQRYGFGVIGVDQKPGQTKPYVFQKSGVAHTFFALSMRPEKWHDGTVPYSLRDNHEKVLAEVTELKKNCEGFLVCSIHWGLELLDYPGPDEIRLGRALIDAGVDVVVGHHSHLLWPIERYKNGLIFYSLGNFVFDLWARDTKLSVIADICLREGEAPDYSLIPVVIGEDFTVAPADATASREILARLSENSQPVNMTAEEYEQNHQAAVKIAKPIKYKYFLRNFYRYSPGFFFQSLFRTLLRRLSGD</sequence>
<comment type="caution">
    <text evidence="3">The sequence shown here is derived from an EMBL/GenBank/DDBJ whole genome shotgun (WGS) entry which is preliminary data.</text>
</comment>
<evidence type="ECO:0000313" key="3">
    <source>
        <dbReference type="EMBL" id="MFC7295626.1"/>
    </source>
</evidence>
<organism evidence="3 4">
    <name type="scientific">Marinobacter aromaticivorans</name>
    <dbReference type="NCBI Taxonomy" id="1494078"/>
    <lineage>
        <taxon>Bacteria</taxon>
        <taxon>Pseudomonadati</taxon>
        <taxon>Pseudomonadota</taxon>
        <taxon>Gammaproteobacteria</taxon>
        <taxon>Pseudomonadales</taxon>
        <taxon>Marinobacteraceae</taxon>
        <taxon>Marinobacter</taxon>
    </lineage>
</organism>
<proteinExistence type="inferred from homology"/>
<dbReference type="CDD" id="cd07381">
    <property type="entry name" value="MPP_CapA"/>
    <property type="match status" value="1"/>
</dbReference>
<feature type="domain" description="Capsule synthesis protein CapA" evidence="2">
    <location>
        <begin position="10"/>
        <end position="253"/>
    </location>
</feature>
<protein>
    <submittedName>
        <fullName evidence="3">CapA family protein</fullName>
    </submittedName>
</protein>
<dbReference type="PANTHER" id="PTHR33393:SF11">
    <property type="entry name" value="POLYGLUTAMINE SYNTHESIS ACCESSORY PROTEIN RV0574C-RELATED"/>
    <property type="match status" value="1"/>
</dbReference>
<dbReference type="PANTHER" id="PTHR33393">
    <property type="entry name" value="POLYGLUTAMINE SYNTHESIS ACCESSORY PROTEIN RV0574C-RELATED"/>
    <property type="match status" value="1"/>
</dbReference>
<evidence type="ECO:0000259" key="2">
    <source>
        <dbReference type="SMART" id="SM00854"/>
    </source>
</evidence>
<evidence type="ECO:0000256" key="1">
    <source>
        <dbReference type="ARBA" id="ARBA00005662"/>
    </source>
</evidence>
<gene>
    <name evidence="3" type="ORF">ACFQQA_12935</name>
</gene>
<dbReference type="EMBL" id="JBHTBD010000005">
    <property type="protein sequence ID" value="MFC7295626.1"/>
    <property type="molecule type" value="Genomic_DNA"/>
</dbReference>
<dbReference type="Proteomes" id="UP001596506">
    <property type="component" value="Unassembled WGS sequence"/>
</dbReference>
<dbReference type="RefSeq" id="WP_100688614.1">
    <property type="nucleotide sequence ID" value="NZ_JBHTBD010000005.1"/>
</dbReference>
<dbReference type="Gene3D" id="3.60.21.10">
    <property type="match status" value="1"/>
</dbReference>